<evidence type="ECO:0000313" key="1">
    <source>
        <dbReference type="EMBL" id="SDC99917.1"/>
    </source>
</evidence>
<dbReference type="EMBL" id="FMYU01000015">
    <property type="protein sequence ID" value="SDC99917.1"/>
    <property type="molecule type" value="Genomic_DNA"/>
</dbReference>
<dbReference type="RefSeq" id="WP_092129644.1">
    <property type="nucleotide sequence ID" value="NZ_FMYU01000015.1"/>
</dbReference>
<gene>
    <name evidence="1" type="ORF">SAMN05660835_01727</name>
</gene>
<name>A0A1G6R794_9BACT</name>
<protein>
    <submittedName>
        <fullName evidence="1">Uncharacterized protein</fullName>
    </submittedName>
</protein>
<reference evidence="2" key="1">
    <citation type="submission" date="2016-10" db="EMBL/GenBank/DDBJ databases">
        <authorList>
            <person name="Varghese N."/>
            <person name="Submissions S."/>
        </authorList>
    </citation>
    <scope>NUCLEOTIDE SEQUENCE [LARGE SCALE GENOMIC DNA]</scope>
    <source>
        <strain evidence="2">DSM 8415</strain>
    </source>
</reference>
<organism evidence="1 2">
    <name type="scientific">Desulfurella multipotens</name>
    <dbReference type="NCBI Taxonomy" id="79269"/>
    <lineage>
        <taxon>Bacteria</taxon>
        <taxon>Pseudomonadati</taxon>
        <taxon>Campylobacterota</taxon>
        <taxon>Desulfurellia</taxon>
        <taxon>Desulfurellales</taxon>
        <taxon>Desulfurellaceae</taxon>
        <taxon>Desulfurella</taxon>
    </lineage>
</organism>
<proteinExistence type="predicted"/>
<dbReference type="AlphaFoldDB" id="A0A1G6R794"/>
<keyword evidence="2" id="KW-1185">Reference proteome</keyword>
<evidence type="ECO:0000313" key="2">
    <source>
        <dbReference type="Proteomes" id="UP000199411"/>
    </source>
</evidence>
<sequence length="114" mass="13000">MKYSIFLGLLFLLIFLQKTMAMDVVSNSNVNLYGSIKQYFVWGNNNFTLPPPTYPANTAYNGLKNGNQLTVFQTYTGTTKLGLDVKSDKIQANIESDFESDNNTLWLLKAYFKY</sequence>
<accession>A0A1G6R794</accession>
<dbReference type="Proteomes" id="UP000199411">
    <property type="component" value="Unassembled WGS sequence"/>
</dbReference>